<name>A0A812LVW2_SYMPI</name>
<keyword evidence="2" id="KW-1185">Reference proteome</keyword>
<evidence type="ECO:0000313" key="2">
    <source>
        <dbReference type="Proteomes" id="UP000649617"/>
    </source>
</evidence>
<evidence type="ECO:0008006" key="3">
    <source>
        <dbReference type="Google" id="ProtNLM"/>
    </source>
</evidence>
<comment type="caution">
    <text evidence="1">The sequence shown here is derived from an EMBL/GenBank/DDBJ whole genome shotgun (WGS) entry which is preliminary data.</text>
</comment>
<evidence type="ECO:0000313" key="1">
    <source>
        <dbReference type="EMBL" id="CAE7247945.1"/>
    </source>
</evidence>
<proteinExistence type="predicted"/>
<protein>
    <recommendedName>
        <fullName evidence="3">Rubisco LSMT substrate-binding domain-containing protein</fullName>
    </recommendedName>
</protein>
<sequence length="119" mass="13227">VCLSYGPLQNWEFLFYYGFCPQANPHDRLIINVDLPDDESTAEKEVVLQLQGIPTELALRPRGALPEASESWAAMRSLPPQLLRCFRVLLGQIQDLDVDAAPGEGGMLELDLQCLDATQ</sequence>
<dbReference type="EMBL" id="CAJNIZ010006199">
    <property type="protein sequence ID" value="CAE7247945.1"/>
    <property type="molecule type" value="Genomic_DNA"/>
</dbReference>
<dbReference type="AlphaFoldDB" id="A0A812LVW2"/>
<accession>A0A812LVW2</accession>
<dbReference type="OrthoDB" id="341421at2759"/>
<organism evidence="1 2">
    <name type="scientific">Symbiodinium pilosum</name>
    <name type="common">Dinoflagellate</name>
    <dbReference type="NCBI Taxonomy" id="2952"/>
    <lineage>
        <taxon>Eukaryota</taxon>
        <taxon>Sar</taxon>
        <taxon>Alveolata</taxon>
        <taxon>Dinophyceae</taxon>
        <taxon>Suessiales</taxon>
        <taxon>Symbiodiniaceae</taxon>
        <taxon>Symbiodinium</taxon>
    </lineage>
</organism>
<dbReference type="Proteomes" id="UP000649617">
    <property type="component" value="Unassembled WGS sequence"/>
</dbReference>
<gene>
    <name evidence="1" type="ORF">SPIL2461_LOCUS4618</name>
</gene>
<feature type="non-terminal residue" evidence="1">
    <location>
        <position position="1"/>
    </location>
</feature>
<feature type="non-terminal residue" evidence="1">
    <location>
        <position position="119"/>
    </location>
</feature>
<reference evidence="1" key="1">
    <citation type="submission" date="2021-02" db="EMBL/GenBank/DDBJ databases">
        <authorList>
            <person name="Dougan E. K."/>
            <person name="Rhodes N."/>
            <person name="Thang M."/>
            <person name="Chan C."/>
        </authorList>
    </citation>
    <scope>NUCLEOTIDE SEQUENCE</scope>
</reference>